<dbReference type="Gene3D" id="3.30.1360.180">
    <property type="match status" value="1"/>
</dbReference>
<dbReference type="GO" id="GO:0017111">
    <property type="term" value="F:ribonucleoside triphosphate phosphatase activity"/>
    <property type="evidence" value="ECO:0007669"/>
    <property type="project" value="TreeGrafter"/>
</dbReference>
<dbReference type="CDD" id="cd16018">
    <property type="entry name" value="Enpp"/>
    <property type="match status" value="1"/>
</dbReference>
<dbReference type="PANTHER" id="PTHR10151:SF120">
    <property type="entry name" value="BIS(5'-ADENOSYL)-TRIPHOSPHATASE"/>
    <property type="match status" value="1"/>
</dbReference>
<gene>
    <name evidence="3" type="ORF">GNLVRS02_ARAD1B05654g</name>
</gene>
<keyword evidence="2" id="KW-0812">Transmembrane</keyword>
<dbReference type="GO" id="GO:0047429">
    <property type="term" value="F:nucleoside triphosphate diphosphatase activity"/>
    <property type="evidence" value="ECO:0007669"/>
    <property type="project" value="TreeGrafter"/>
</dbReference>
<dbReference type="EMBL" id="HG937692">
    <property type="protein sequence ID" value="CDP36116.1"/>
    <property type="molecule type" value="Genomic_DNA"/>
</dbReference>
<dbReference type="FunFam" id="3.30.1360.180:FF:000003">
    <property type="entry name" value="Type I phosphodiesterase/nucleotide pyrophosphatase family protein"/>
    <property type="match status" value="1"/>
</dbReference>
<dbReference type="Pfam" id="PF01663">
    <property type="entry name" value="Phosphodiest"/>
    <property type="match status" value="1"/>
</dbReference>
<evidence type="ECO:0000256" key="2">
    <source>
        <dbReference type="SAM" id="Phobius"/>
    </source>
</evidence>
<reference evidence="3" key="2">
    <citation type="submission" date="2014-06" db="EMBL/GenBank/DDBJ databases">
        <title>The complete genome of Blastobotrys (Arxula) adeninivorans LS3 - a yeast of biotechnological interest.</title>
        <authorList>
            <person name="Kunze G."/>
            <person name="Gaillardin C."/>
            <person name="Czernicka M."/>
            <person name="Durrens P."/>
            <person name="Martin T."/>
            <person name="Boer E."/>
            <person name="Gabaldon T."/>
            <person name="Cruz J."/>
            <person name="Talla E."/>
            <person name="Marck C."/>
            <person name="Goffeau A."/>
            <person name="Barbe V."/>
            <person name="Baret P."/>
            <person name="Baronian K."/>
            <person name="Beier S."/>
            <person name="Bleykasten C."/>
            <person name="Bode R."/>
            <person name="Casaregola S."/>
            <person name="Despons L."/>
            <person name="Fairhead C."/>
            <person name="Giersberg M."/>
            <person name="Gierski P."/>
            <person name="Hahnel U."/>
            <person name="Hartmann A."/>
            <person name="Jankowska D."/>
            <person name="Jubin C."/>
            <person name="Jung P."/>
            <person name="Lafontaine I."/>
            <person name="Leh-Louis V."/>
            <person name="Lemaire M."/>
            <person name="Marcet-Houben M."/>
            <person name="Mascher M."/>
            <person name="Morel G."/>
            <person name="Richard G.-F."/>
            <person name="Riechen J."/>
            <person name="Sacerdot C."/>
            <person name="Sarkar A."/>
            <person name="Savel G."/>
            <person name="Schacherer J."/>
            <person name="Sherman D."/>
            <person name="Straub M.-L."/>
            <person name="Stein N."/>
            <person name="Thierry A."/>
            <person name="Trautwein-Schult A."/>
            <person name="Westhof E."/>
            <person name="Worch S."/>
            <person name="Dujon B."/>
            <person name="Souciet J.-L."/>
            <person name="Wincker P."/>
            <person name="Scholz U."/>
            <person name="Neuveglise N."/>
        </authorList>
    </citation>
    <scope>NUCLEOTIDE SEQUENCE</scope>
    <source>
        <strain evidence="3">LS3</strain>
    </source>
</reference>
<keyword evidence="2" id="KW-1133">Transmembrane helix</keyword>
<dbReference type="InterPro" id="IPR002591">
    <property type="entry name" value="Phosphodiest/P_Trfase"/>
</dbReference>
<dbReference type="PhylomeDB" id="A0A060TA95"/>
<name>A0A060TA95_BLAAD</name>
<dbReference type="PANTHER" id="PTHR10151">
    <property type="entry name" value="ECTONUCLEOTIDE PYROPHOSPHATASE/PHOSPHODIESTERASE"/>
    <property type="match status" value="1"/>
</dbReference>
<dbReference type="SUPFAM" id="SSF53649">
    <property type="entry name" value="Alkaline phosphatase-like"/>
    <property type="match status" value="1"/>
</dbReference>
<evidence type="ECO:0000313" key="3">
    <source>
        <dbReference type="EMBL" id="CDP36116.1"/>
    </source>
</evidence>
<keyword evidence="2" id="KW-0472">Membrane</keyword>
<sequence>MSYNRLQDSDEEEDIVYYSAGDVTERDRDLLRADDEVLQALNQKIPKSSPRLEGVKKKFLPSKKVKFDYTPVGRGASQEGSMDDRASSSKGPRLQRMRFGDEEDESDDNSDIEIDLETQPNRQRAQNRAFRRKMHLLLGIVSVLAFFLFFSNWLGPNDAQRSSERTRKGRKQLLSNGTHDYYPTTVVLSLDGFHPHYINPSLTPNLHKLYTQHSSMPYMKPSFPSTTFANHWTLITGLYPENHGIVSNRFYDPSIQKQFISTDPDKSLDPVWWGGEPIWQTAAKQDVTTAVHMWVGSEVKWDEYAPIEVDAFNATETLKAKSDRVLGWLDRDISSRPELILTYAPTVDTVGHKVGIAGKELREAIASVDRLVGEIAQGLQSRGLDKIANFIVVSDHGMAPTSNDRLIYLDDLIDMDKISTQDGWPLAGLRPKNPQDVKPLYETLKDHRHSNDSWNVYLREELPEEWHYGTRHANYGDRIAPLWIIPDVGWSVTTHKAMEDMDGKYAPFGVHGYNNSEPLMRALFVGMGPYFENNLKFAPVQNIDVYNILCDTLYVTPAKNDGQSIYRSLKVLPANWKDSMAYPGVTFDTEVLAINSTYDVLYRGGASQRVSADGHDESWGEWIGDLADDAKHWITDHIPGV</sequence>
<dbReference type="AlphaFoldDB" id="A0A060TA95"/>
<organism evidence="3">
    <name type="scientific">Blastobotrys adeninivorans</name>
    <name type="common">Yeast</name>
    <name type="synonym">Arxula adeninivorans</name>
    <dbReference type="NCBI Taxonomy" id="409370"/>
    <lineage>
        <taxon>Eukaryota</taxon>
        <taxon>Fungi</taxon>
        <taxon>Dikarya</taxon>
        <taxon>Ascomycota</taxon>
        <taxon>Saccharomycotina</taxon>
        <taxon>Dipodascomycetes</taxon>
        <taxon>Dipodascales</taxon>
        <taxon>Trichomonascaceae</taxon>
        <taxon>Blastobotrys</taxon>
    </lineage>
</organism>
<feature type="region of interest" description="Disordered" evidence="1">
    <location>
        <begin position="69"/>
        <end position="124"/>
    </location>
</feature>
<feature type="transmembrane region" description="Helical" evidence="2">
    <location>
        <begin position="136"/>
        <end position="155"/>
    </location>
</feature>
<protein>
    <submittedName>
        <fullName evidence="3">ARAD1B05654p</fullName>
    </submittedName>
</protein>
<evidence type="ECO:0000256" key="1">
    <source>
        <dbReference type="SAM" id="MobiDB-lite"/>
    </source>
</evidence>
<dbReference type="Gene3D" id="3.40.720.10">
    <property type="entry name" value="Alkaline Phosphatase, subunit A"/>
    <property type="match status" value="1"/>
</dbReference>
<feature type="compositionally biased region" description="Acidic residues" evidence="1">
    <location>
        <begin position="101"/>
        <end position="116"/>
    </location>
</feature>
<accession>A0A060TA95</accession>
<dbReference type="InterPro" id="IPR017850">
    <property type="entry name" value="Alkaline_phosphatase_core_sf"/>
</dbReference>
<proteinExistence type="predicted"/>
<dbReference type="GO" id="GO:0009141">
    <property type="term" value="P:nucleoside triphosphate metabolic process"/>
    <property type="evidence" value="ECO:0007669"/>
    <property type="project" value="TreeGrafter"/>
</dbReference>
<reference evidence="3" key="1">
    <citation type="submission" date="2014-02" db="EMBL/GenBank/DDBJ databases">
        <authorList>
            <person name="Genoscope - CEA"/>
        </authorList>
    </citation>
    <scope>NUCLEOTIDE SEQUENCE</scope>
    <source>
        <strain evidence="3">LS3</strain>
    </source>
</reference>